<evidence type="ECO:0000313" key="9">
    <source>
        <dbReference type="EMBL" id="CAK9066508.1"/>
    </source>
</evidence>
<feature type="domain" description="Tyrosine specific protein phosphatases" evidence="8">
    <location>
        <begin position="76"/>
        <end position="138"/>
    </location>
</feature>
<dbReference type="Pfam" id="PF00782">
    <property type="entry name" value="DSPc"/>
    <property type="match status" value="1"/>
</dbReference>
<feature type="compositionally biased region" description="Acidic residues" evidence="5">
    <location>
        <begin position="1020"/>
        <end position="1031"/>
    </location>
</feature>
<organism evidence="9 10">
    <name type="scientific">Durusdinium trenchii</name>
    <dbReference type="NCBI Taxonomy" id="1381693"/>
    <lineage>
        <taxon>Eukaryota</taxon>
        <taxon>Sar</taxon>
        <taxon>Alveolata</taxon>
        <taxon>Dinophyceae</taxon>
        <taxon>Suessiales</taxon>
        <taxon>Symbiodiniaceae</taxon>
        <taxon>Durusdinium</taxon>
    </lineage>
</organism>
<dbReference type="InterPro" id="IPR000387">
    <property type="entry name" value="Tyr_Pase_dom"/>
</dbReference>
<dbReference type="Proteomes" id="UP001642464">
    <property type="component" value="Unassembled WGS sequence"/>
</dbReference>
<keyword evidence="6" id="KW-0812">Transmembrane</keyword>
<evidence type="ECO:0000256" key="4">
    <source>
        <dbReference type="ARBA" id="ARBA00022912"/>
    </source>
</evidence>
<keyword evidence="3" id="KW-0378">Hydrolase</keyword>
<evidence type="ECO:0000256" key="5">
    <source>
        <dbReference type="SAM" id="MobiDB-lite"/>
    </source>
</evidence>
<feature type="region of interest" description="Disordered" evidence="5">
    <location>
        <begin position="523"/>
        <end position="546"/>
    </location>
</feature>
<dbReference type="EMBL" id="CAXAMM010030446">
    <property type="protein sequence ID" value="CAK9066508.1"/>
    <property type="molecule type" value="Genomic_DNA"/>
</dbReference>
<protein>
    <recommendedName>
        <fullName evidence="2">protein-tyrosine-phosphatase</fullName>
        <ecNumber evidence="2">3.1.3.48</ecNumber>
    </recommendedName>
</protein>
<dbReference type="SUPFAM" id="SSF52799">
    <property type="entry name" value="(Phosphotyrosine protein) phosphatases II"/>
    <property type="match status" value="1"/>
</dbReference>
<evidence type="ECO:0000259" key="7">
    <source>
        <dbReference type="PROSITE" id="PS50054"/>
    </source>
</evidence>
<dbReference type="CDD" id="cd14498">
    <property type="entry name" value="DSP"/>
    <property type="match status" value="1"/>
</dbReference>
<dbReference type="SMART" id="SM00195">
    <property type="entry name" value="DSPc"/>
    <property type="match status" value="1"/>
</dbReference>
<dbReference type="InterPro" id="IPR020422">
    <property type="entry name" value="TYR_PHOSPHATASE_DUAL_dom"/>
</dbReference>
<comment type="caution">
    <text evidence="9">The sequence shown here is derived from an EMBL/GenBank/DDBJ whole genome shotgun (WGS) entry which is preliminary data.</text>
</comment>
<dbReference type="Gene3D" id="3.90.190.10">
    <property type="entry name" value="Protein tyrosine phosphatase superfamily"/>
    <property type="match status" value="1"/>
</dbReference>
<dbReference type="PROSITE" id="PS50056">
    <property type="entry name" value="TYR_PHOSPHATASE_2"/>
    <property type="match status" value="1"/>
</dbReference>
<feature type="transmembrane region" description="Helical" evidence="6">
    <location>
        <begin position="957"/>
        <end position="979"/>
    </location>
</feature>
<accession>A0ABP0NRU3</accession>
<evidence type="ECO:0000256" key="1">
    <source>
        <dbReference type="ARBA" id="ARBA00008601"/>
    </source>
</evidence>
<dbReference type="PANTHER" id="PTHR10159">
    <property type="entry name" value="DUAL SPECIFICITY PROTEIN PHOSPHATASE"/>
    <property type="match status" value="1"/>
</dbReference>
<feature type="transmembrane region" description="Helical" evidence="6">
    <location>
        <begin position="860"/>
        <end position="882"/>
    </location>
</feature>
<sequence>MTAHSSEILPWLFLGGKRNLENDKELTIRTNITHVLNLAQEVNLKEDIRTLLTEYQAERGLQFVYKKIGLGDTPDQDILKDMDSILDFLHCAHAEPRSRVLVSCVQGISRSAAVILAYLMKFEKMSLRDAYHFLKHRRSIACPRKEFLQQLGELECQLFNLRCPTLSSDLAFAGRHMRLGFVWALGQRSPSDLEHVGATEPLSEADDAIKTVAQRWQGGKRKPRLVPPGSPGLTKPHWSGWAPLDGWGKMEFDWNSKSNYEVPELKAESQACEARSAAPPLRPGRAANGHVPHGTGSTLVACEIKVRLAAQGRSWEIPVGAEVWHPGVLVLRAEAVKQPALLDYMKHAAAVMLERLVSLVVVGPVPPALQPVLTFITKPPVKSVPDLQGVTNSEGRSENSEIGYAEEDNQGAGDRTWATHRRRGTKRETKRPFPPRHAWPRGVYRRAGPTQRGPPDAPSDPELDCDMGEVRPSGPNSRSATQLLESQTIPTCRLWLAARMESWEAEDAEGILGVNRKDKKNGEENMCPIAGRRGKRDARKPPGNGSTVHRVIQDGETFNENFEPSYGPSIYAVNEHYIKPVTAAAGKMSWALMMNPDGLDCDLFITHAWQEDVFEFTDKVLTSWPWRARHAWCCMLANPQNLDIEALLQSPSSTPFALALQSAKYMLVVPNRHESVYTRLWCGYEAYLAFQSNKIIRTAAPPIWREVFFAWLKMCPAILIGVVVGLVSKIGRLDIALRSIVVMKMLSLLASLVSQNSGERGLIETFMRSMMVAYFLLAEVDRVNWRIAVHETEKLQKHYQGSISCARCTKPQDEINIRNEIGHQVHQVDKVIQVLLNAGMTSDALREAHLHGVRLQHSGVVQVAIPLLVLGPLLMLGSWHLGRHIFLFYADERVTEVDWYKGSMQAESILSRLGFLILLLRSSIDEKCFMLNVMAKTVAPIWFLYGEMSLQVQRSFSLASLSLYHLSFLVVLFFAVLGIRGTLQLPFGPFWAEVFLSRIITCGVSDAVSTDASASLRADTDEDHETESELETSERRTLSSARSSETQ</sequence>
<feature type="domain" description="Tyrosine-protein phosphatase" evidence="7">
    <location>
        <begin position="4"/>
        <end position="160"/>
    </location>
</feature>
<dbReference type="InterPro" id="IPR000340">
    <property type="entry name" value="Dual-sp_phosphatase_cat-dom"/>
</dbReference>
<keyword evidence="6" id="KW-1133">Transmembrane helix</keyword>
<evidence type="ECO:0000313" key="10">
    <source>
        <dbReference type="Proteomes" id="UP001642464"/>
    </source>
</evidence>
<dbReference type="PANTHER" id="PTHR10159:SF519">
    <property type="entry name" value="DUAL SPECIFICITY PROTEIN PHOSPHATASE MPK3"/>
    <property type="match status" value="1"/>
</dbReference>
<keyword evidence="4" id="KW-0904">Protein phosphatase</keyword>
<comment type="similarity">
    <text evidence="1">Belongs to the protein-tyrosine phosphatase family. Non-receptor class dual specificity subfamily.</text>
</comment>
<feature type="region of interest" description="Disordered" evidence="5">
    <location>
        <begin position="1013"/>
        <end position="1047"/>
    </location>
</feature>
<keyword evidence="10" id="KW-1185">Reference proteome</keyword>
<evidence type="ECO:0000256" key="6">
    <source>
        <dbReference type="SAM" id="Phobius"/>
    </source>
</evidence>
<dbReference type="EC" id="3.1.3.48" evidence="2"/>
<gene>
    <name evidence="9" type="ORF">SCF082_LOCUS33845</name>
</gene>
<evidence type="ECO:0000256" key="3">
    <source>
        <dbReference type="ARBA" id="ARBA00022801"/>
    </source>
</evidence>
<feature type="compositionally biased region" description="Polar residues" evidence="5">
    <location>
        <begin position="474"/>
        <end position="483"/>
    </location>
</feature>
<dbReference type="InterPro" id="IPR029021">
    <property type="entry name" value="Prot-tyrosine_phosphatase-like"/>
</dbReference>
<keyword evidence="6" id="KW-0472">Membrane</keyword>
<name>A0ABP0NRU3_9DINO</name>
<reference evidence="9 10" key="1">
    <citation type="submission" date="2024-02" db="EMBL/GenBank/DDBJ databases">
        <authorList>
            <person name="Chen Y."/>
            <person name="Shah S."/>
            <person name="Dougan E. K."/>
            <person name="Thang M."/>
            <person name="Chan C."/>
        </authorList>
    </citation>
    <scope>NUCLEOTIDE SEQUENCE [LARGE SCALE GENOMIC DNA]</scope>
</reference>
<proteinExistence type="inferred from homology"/>
<feature type="region of interest" description="Disordered" evidence="5">
    <location>
        <begin position="380"/>
        <end position="483"/>
    </location>
</feature>
<dbReference type="PROSITE" id="PS50054">
    <property type="entry name" value="TYR_PHOSPHATASE_DUAL"/>
    <property type="match status" value="1"/>
</dbReference>
<evidence type="ECO:0000256" key="2">
    <source>
        <dbReference type="ARBA" id="ARBA00013064"/>
    </source>
</evidence>
<evidence type="ECO:0000259" key="8">
    <source>
        <dbReference type="PROSITE" id="PS50056"/>
    </source>
</evidence>